<dbReference type="eggNOG" id="COG0778">
    <property type="taxonomic scope" value="Bacteria"/>
</dbReference>
<dbReference type="SUPFAM" id="SSF55469">
    <property type="entry name" value="FMN-dependent nitroreductase-like"/>
    <property type="match status" value="1"/>
</dbReference>
<dbReference type="EMBL" id="CP002780">
    <property type="protein sequence ID" value="AEG60842.1"/>
    <property type="molecule type" value="Genomic_DNA"/>
</dbReference>
<evidence type="ECO:0000313" key="5">
    <source>
        <dbReference type="EMBL" id="AEG60842.1"/>
    </source>
</evidence>
<dbReference type="GO" id="GO:0016491">
    <property type="term" value="F:oxidoreductase activity"/>
    <property type="evidence" value="ECO:0007669"/>
    <property type="project" value="UniProtKB-KW"/>
</dbReference>
<evidence type="ECO:0000256" key="2">
    <source>
        <dbReference type="ARBA" id="ARBA00022643"/>
    </source>
</evidence>
<evidence type="ECO:0000313" key="6">
    <source>
        <dbReference type="Proteomes" id="UP000009234"/>
    </source>
</evidence>
<keyword evidence="6" id="KW-1185">Reference proteome</keyword>
<dbReference type="AlphaFoldDB" id="F6DQE8"/>
<dbReference type="PANTHER" id="PTHR23026">
    <property type="entry name" value="NADPH NITROREDUCTASE"/>
    <property type="match status" value="1"/>
</dbReference>
<dbReference type="HOGENOM" id="CLU_070562_2_0_9"/>
<dbReference type="InterPro" id="IPR050627">
    <property type="entry name" value="Nitroreductase/BluB"/>
</dbReference>
<reference evidence="6" key="1">
    <citation type="submission" date="2011-05" db="EMBL/GenBank/DDBJ databases">
        <title>Complete sequence of Desulfotomaculum ruminis DSM 2154.</title>
        <authorList>
            <person name="Lucas S."/>
            <person name="Copeland A."/>
            <person name="Lapidus A."/>
            <person name="Cheng J.-F."/>
            <person name="Goodwin L."/>
            <person name="Pitluck S."/>
            <person name="Lu M."/>
            <person name="Detter J.C."/>
            <person name="Han C."/>
            <person name="Tapia R."/>
            <person name="Land M."/>
            <person name="Hauser L."/>
            <person name="Kyrpides N."/>
            <person name="Ivanova N."/>
            <person name="Mikhailova N."/>
            <person name="Pagani I."/>
            <person name="Stams A.J.M."/>
            <person name="Plugge C.M."/>
            <person name="Muyzer G."/>
            <person name="Kuever J."/>
            <person name="Parshina S.N."/>
            <person name="Ivanova A.E."/>
            <person name="Nazina T.N."/>
            <person name="Brambilla E."/>
            <person name="Spring S."/>
            <person name="Klenk H.-P."/>
            <person name="Woyke T."/>
        </authorList>
    </citation>
    <scope>NUCLEOTIDE SEQUENCE [LARGE SCALE GENOMIC DNA]</scope>
    <source>
        <strain evidence="6">ATCC 23193 / DSM 2154 / NCIB 8452 / DL</strain>
    </source>
</reference>
<dbReference type="Pfam" id="PF14512">
    <property type="entry name" value="TM1586_NiRdase"/>
    <property type="match status" value="1"/>
</dbReference>
<evidence type="ECO:0000256" key="1">
    <source>
        <dbReference type="ARBA" id="ARBA00022630"/>
    </source>
</evidence>
<dbReference type="Proteomes" id="UP000009234">
    <property type="component" value="Chromosome"/>
</dbReference>
<dbReference type="RefSeq" id="WP_013842598.1">
    <property type="nucleotide sequence ID" value="NC_015589.1"/>
</dbReference>
<dbReference type="KEGG" id="dru:Desru_2615"/>
<organism evidence="5 6">
    <name type="scientific">Desulforamulus ruminis (strain ATCC 23193 / DSM 2154 / NCIMB 8452 / DL)</name>
    <name type="common">Desulfotomaculum ruminis</name>
    <dbReference type="NCBI Taxonomy" id="696281"/>
    <lineage>
        <taxon>Bacteria</taxon>
        <taxon>Bacillati</taxon>
        <taxon>Bacillota</taxon>
        <taxon>Clostridia</taxon>
        <taxon>Eubacteriales</taxon>
        <taxon>Peptococcaceae</taxon>
        <taxon>Desulforamulus</taxon>
    </lineage>
</organism>
<dbReference type="PANTHER" id="PTHR23026:SF90">
    <property type="entry name" value="IODOTYROSINE DEIODINASE 1"/>
    <property type="match status" value="1"/>
</dbReference>
<keyword evidence="3" id="KW-0560">Oxidoreductase</keyword>
<dbReference type="Gene3D" id="3.40.109.10">
    <property type="entry name" value="NADH Oxidase"/>
    <property type="match status" value="1"/>
</dbReference>
<reference evidence="5 6" key="2">
    <citation type="journal article" date="2012" name="Stand. Genomic Sci.">
        <title>Complete genome sequence of the sulfate-reducing firmicute Desulfotomaculum ruminis type strain (DL(T)).</title>
        <authorList>
            <person name="Spring S."/>
            <person name="Visser M."/>
            <person name="Lu M."/>
            <person name="Copeland A."/>
            <person name="Lapidus A."/>
            <person name="Lucas S."/>
            <person name="Cheng J.F."/>
            <person name="Han C."/>
            <person name="Tapia R."/>
            <person name="Goodwin L.A."/>
            <person name="Pitluck S."/>
            <person name="Ivanova N."/>
            <person name="Land M."/>
            <person name="Hauser L."/>
            <person name="Larimer F."/>
            <person name="Rohde M."/>
            <person name="Goker M."/>
            <person name="Detter J.C."/>
            <person name="Kyrpides N.C."/>
            <person name="Woyke T."/>
            <person name="Schaap P.J."/>
            <person name="Plugge C.M."/>
            <person name="Muyzer G."/>
            <person name="Kuever J."/>
            <person name="Pereira I.A."/>
            <person name="Parshina S.N."/>
            <person name="Bernier-Latmani R."/>
            <person name="Stams A.J."/>
            <person name="Klenk H.P."/>
        </authorList>
    </citation>
    <scope>NUCLEOTIDE SEQUENCE [LARGE SCALE GENOMIC DNA]</scope>
    <source>
        <strain evidence="6">ATCC 23193 / DSM 2154 / NCIB 8452 / DL</strain>
    </source>
</reference>
<dbReference type="InterPro" id="IPR000415">
    <property type="entry name" value="Nitroreductase-like"/>
</dbReference>
<dbReference type="STRING" id="696281.Desru_2615"/>
<keyword evidence="2" id="KW-0288">FMN</keyword>
<keyword evidence="1" id="KW-0285">Flavoprotein</keyword>
<name>F6DQE8_DESRL</name>
<protein>
    <submittedName>
        <fullName evidence="5">Nitroreductase</fullName>
    </submittedName>
</protein>
<proteinExistence type="predicted"/>
<dbReference type="InterPro" id="IPR029478">
    <property type="entry name" value="TM1586_NiRdase"/>
</dbReference>
<dbReference type="Gene3D" id="3.40.109.30">
    <property type="entry name" value="putative nitroreductase (tm1586), domain 2"/>
    <property type="match status" value="1"/>
</dbReference>
<gene>
    <name evidence="5" type="ordered locus">Desru_2615</name>
</gene>
<accession>F6DQE8</accession>
<sequence>MYPKDQWYEAITFRRSRRAFQNREIPDPLIKNLQRLCQEFRFPEARAAMVLKPADEIFKGILGSYGKIKGAPAYIAFIGNTGYPYFQEKVGYLGEGVILEATGLGLSTCWVGGFFKPDVLAEHLSLACGEKVLAVTPVGYSREDYSLGEKVMSGMVKGKKRKALAEMTEGLAEVHWPRWIKTALEAARLAPSAVNRQPWRFKVEPEQITLLLDSMEDTYQISKRLDCGIAMLHLELGARAAGVSGNWEYPGEQAVGIFTL</sequence>
<evidence type="ECO:0000256" key="3">
    <source>
        <dbReference type="ARBA" id="ARBA00023002"/>
    </source>
</evidence>
<evidence type="ECO:0000259" key="4">
    <source>
        <dbReference type="Pfam" id="PF14512"/>
    </source>
</evidence>
<feature type="domain" description="Putative nitroreductase TM1586" evidence="4">
    <location>
        <begin position="8"/>
        <end position="238"/>
    </location>
</feature>